<proteinExistence type="inferred from homology"/>
<evidence type="ECO:0000256" key="2">
    <source>
        <dbReference type="PIRSR" id="PIRSR000137-2"/>
    </source>
</evidence>
<accession>A0A9P4M567</accession>
<feature type="binding site" evidence="2">
    <location>
        <position position="93"/>
    </location>
    <ligand>
        <name>FAD</name>
        <dbReference type="ChEBI" id="CHEBI:57692"/>
    </ligand>
</feature>
<comment type="similarity">
    <text evidence="1">Belongs to the GMC oxidoreductase family.</text>
</comment>
<dbReference type="GO" id="GO:0016614">
    <property type="term" value="F:oxidoreductase activity, acting on CH-OH group of donors"/>
    <property type="evidence" value="ECO:0007669"/>
    <property type="project" value="InterPro"/>
</dbReference>
<comment type="caution">
    <text evidence="6">The sequence shown here is derived from an EMBL/GenBank/DDBJ whole genome shotgun (WGS) entry which is preliminary data.</text>
</comment>
<dbReference type="SUPFAM" id="SSF51905">
    <property type="entry name" value="FAD/NAD(P)-binding domain"/>
    <property type="match status" value="1"/>
</dbReference>
<dbReference type="AlphaFoldDB" id="A0A9P4M567"/>
<comment type="cofactor">
    <cofactor evidence="2">
        <name>FAD</name>
        <dbReference type="ChEBI" id="CHEBI:57692"/>
    </cofactor>
</comment>
<feature type="binding site" evidence="2">
    <location>
        <position position="269"/>
    </location>
    <ligand>
        <name>FAD</name>
        <dbReference type="ChEBI" id="CHEBI:57692"/>
    </ligand>
</feature>
<evidence type="ECO:0000256" key="3">
    <source>
        <dbReference type="SAM" id="MobiDB-lite"/>
    </source>
</evidence>
<dbReference type="PANTHER" id="PTHR11552">
    <property type="entry name" value="GLUCOSE-METHANOL-CHOLINE GMC OXIDOREDUCTASE"/>
    <property type="match status" value="1"/>
</dbReference>
<evidence type="ECO:0000313" key="6">
    <source>
        <dbReference type="EMBL" id="KAF2098456.1"/>
    </source>
</evidence>
<dbReference type="GO" id="GO:0050660">
    <property type="term" value="F:flavin adenine dinucleotide binding"/>
    <property type="evidence" value="ECO:0007669"/>
    <property type="project" value="InterPro"/>
</dbReference>
<dbReference type="SUPFAM" id="SSF54373">
    <property type="entry name" value="FAD-linked reductases, C-terminal domain"/>
    <property type="match status" value="1"/>
</dbReference>
<dbReference type="Gene3D" id="3.50.50.60">
    <property type="entry name" value="FAD/NAD(P)-binding domain"/>
    <property type="match status" value="1"/>
</dbReference>
<evidence type="ECO:0000259" key="4">
    <source>
        <dbReference type="Pfam" id="PF00732"/>
    </source>
</evidence>
<dbReference type="Proteomes" id="UP000799772">
    <property type="component" value="Unassembled WGS sequence"/>
</dbReference>
<keyword evidence="2" id="KW-0274">FAD</keyword>
<feature type="domain" description="Glucose-methanol-choline oxidoreductase N-terminal" evidence="4">
    <location>
        <begin position="13"/>
        <end position="348"/>
    </location>
</feature>
<feature type="domain" description="Glucose-methanol-choline oxidoreductase C-terminal" evidence="5">
    <location>
        <begin position="440"/>
        <end position="579"/>
    </location>
</feature>
<keyword evidence="7" id="KW-1185">Reference proteome</keyword>
<name>A0A9P4M567_9PEZI</name>
<reference evidence="6" key="1">
    <citation type="journal article" date="2020" name="Stud. Mycol.">
        <title>101 Dothideomycetes genomes: a test case for predicting lifestyles and emergence of pathogens.</title>
        <authorList>
            <person name="Haridas S."/>
            <person name="Albert R."/>
            <person name="Binder M."/>
            <person name="Bloem J."/>
            <person name="Labutti K."/>
            <person name="Salamov A."/>
            <person name="Andreopoulos B."/>
            <person name="Baker S."/>
            <person name="Barry K."/>
            <person name="Bills G."/>
            <person name="Bluhm B."/>
            <person name="Cannon C."/>
            <person name="Castanera R."/>
            <person name="Culley D."/>
            <person name="Daum C."/>
            <person name="Ezra D."/>
            <person name="Gonzalez J."/>
            <person name="Henrissat B."/>
            <person name="Kuo A."/>
            <person name="Liang C."/>
            <person name="Lipzen A."/>
            <person name="Lutzoni F."/>
            <person name="Magnuson J."/>
            <person name="Mondo S."/>
            <person name="Nolan M."/>
            <person name="Ohm R."/>
            <person name="Pangilinan J."/>
            <person name="Park H.-J."/>
            <person name="Ramirez L."/>
            <person name="Alfaro M."/>
            <person name="Sun H."/>
            <person name="Tritt A."/>
            <person name="Yoshinaga Y."/>
            <person name="Zwiers L.-H."/>
            <person name="Turgeon B."/>
            <person name="Goodwin S."/>
            <person name="Spatafora J."/>
            <person name="Crous P."/>
            <person name="Grigoriev I."/>
        </authorList>
    </citation>
    <scope>NUCLEOTIDE SEQUENCE</scope>
    <source>
        <strain evidence="6">CBS 133067</strain>
    </source>
</reference>
<dbReference type="InterPro" id="IPR036188">
    <property type="entry name" value="FAD/NAD-bd_sf"/>
</dbReference>
<dbReference type="Pfam" id="PF05199">
    <property type="entry name" value="GMC_oxred_C"/>
    <property type="match status" value="1"/>
</dbReference>
<dbReference type="InterPro" id="IPR000172">
    <property type="entry name" value="GMC_OxRdtase_N"/>
</dbReference>
<dbReference type="Pfam" id="PF00732">
    <property type="entry name" value="GMC_oxred_N"/>
    <property type="match status" value="1"/>
</dbReference>
<dbReference type="OrthoDB" id="269227at2759"/>
<dbReference type="PANTHER" id="PTHR11552:SF210">
    <property type="entry name" value="GLUCOSE-METHANOL-CHOLINE OXIDOREDUCTASE N-TERMINAL DOMAIN-CONTAINING PROTEIN-RELATED"/>
    <property type="match status" value="1"/>
</dbReference>
<feature type="region of interest" description="Disordered" evidence="3">
    <location>
        <begin position="212"/>
        <end position="234"/>
    </location>
</feature>
<dbReference type="InterPro" id="IPR007867">
    <property type="entry name" value="GMC_OxRtase_C"/>
</dbReference>
<evidence type="ECO:0000256" key="1">
    <source>
        <dbReference type="ARBA" id="ARBA00010790"/>
    </source>
</evidence>
<sequence length="593" mass="64962">MKLTPEQFVAQSYDYLIVGGGTAGLVLAARLSEDEDVTVGVLEAGEDRTDDLLLSMPAGFPQTYEKPEYDWYYKTTPQEGMGGQVHGWPRGKVLGGSSMINYQLLSMASKEDLDNFVRLGNTSLGWDDLLPYYRKFETYHPPGEDSEWPRELSEYIDPSLRGSNGPIQISFPGAPMSVTWMNSLWPKVCLELGHPSALILVTVCIRGLSTRSSNVSTRPHDPRRGSSLGAFNQPLMVDPKTKTRSSSASAYYRPNASRKSLLVLTGALVTKVQLKQSFEDFSAQGVEFSSGGKLYSATCNREVVLCGGVINSPQLLELSGIGSHQILDGKVECLIGNPNVGENLRDHIGTPNGWPNPELFAKVTDNLKELLKAYPGDTPTEREIIELEARQIFNKTEADVQIYGVPGGCDTSNLESPLSLFGNQDTGNYMSVYAWTTRTFSRGNVHIKSADPTEYPAIDPKYLSHPVDVELLALAMMHFQELTKLDSFASKLALGTDGKPILMPCAAELNTMDDARKYVRKTSFTTYHPIGTCSMLPKEKGGVVDSNLLVYGTTNLRVCDASIFPIHVQGNICSLVWASAEKGADIMKAARKA</sequence>
<dbReference type="PIRSF" id="PIRSF000137">
    <property type="entry name" value="Alcohol_oxidase"/>
    <property type="match status" value="1"/>
</dbReference>
<keyword evidence="2" id="KW-0285">Flavoprotein</keyword>
<protein>
    <submittedName>
        <fullName evidence="6">Alcohol oxidase</fullName>
    </submittedName>
</protein>
<dbReference type="Gene3D" id="3.30.560.10">
    <property type="entry name" value="Glucose Oxidase, domain 3"/>
    <property type="match status" value="1"/>
</dbReference>
<gene>
    <name evidence="6" type="ORF">NA57DRAFT_75701</name>
</gene>
<dbReference type="EMBL" id="ML978126">
    <property type="protein sequence ID" value="KAF2098456.1"/>
    <property type="molecule type" value="Genomic_DNA"/>
</dbReference>
<evidence type="ECO:0000313" key="7">
    <source>
        <dbReference type="Proteomes" id="UP000799772"/>
    </source>
</evidence>
<dbReference type="InterPro" id="IPR012132">
    <property type="entry name" value="GMC_OxRdtase"/>
</dbReference>
<organism evidence="6 7">
    <name type="scientific">Rhizodiscina lignyota</name>
    <dbReference type="NCBI Taxonomy" id="1504668"/>
    <lineage>
        <taxon>Eukaryota</taxon>
        <taxon>Fungi</taxon>
        <taxon>Dikarya</taxon>
        <taxon>Ascomycota</taxon>
        <taxon>Pezizomycotina</taxon>
        <taxon>Dothideomycetes</taxon>
        <taxon>Pleosporomycetidae</taxon>
        <taxon>Aulographales</taxon>
        <taxon>Rhizodiscinaceae</taxon>
        <taxon>Rhizodiscina</taxon>
    </lineage>
</organism>
<evidence type="ECO:0000259" key="5">
    <source>
        <dbReference type="Pfam" id="PF05199"/>
    </source>
</evidence>